<dbReference type="PROSITE" id="PS00062">
    <property type="entry name" value="ALDOKETO_REDUCTASE_2"/>
    <property type="match status" value="1"/>
</dbReference>
<dbReference type="PANTHER" id="PTHR43827">
    <property type="entry name" value="2,5-DIKETO-D-GLUCONIC ACID REDUCTASE"/>
    <property type="match status" value="1"/>
</dbReference>
<dbReference type="PRINTS" id="PR00069">
    <property type="entry name" value="ALDKETRDTASE"/>
</dbReference>
<feature type="active site" description="Proton donor" evidence="4">
    <location>
        <position position="53"/>
    </location>
</feature>
<dbReference type="FunFam" id="3.20.20.100:FF:000002">
    <property type="entry name" value="2,5-diketo-D-gluconic acid reductase A"/>
    <property type="match status" value="1"/>
</dbReference>
<keyword evidence="3" id="KW-0560">Oxidoreductase</keyword>
<name>A0A060T5D7_BLAAD</name>
<evidence type="ECO:0000256" key="4">
    <source>
        <dbReference type="PIRSR" id="PIRSR000097-1"/>
    </source>
</evidence>
<dbReference type="PIRSF" id="PIRSF000097">
    <property type="entry name" value="AKR"/>
    <property type="match status" value="1"/>
</dbReference>
<comment type="similarity">
    <text evidence="1">Belongs to the aldo/keto reductase family.</text>
</comment>
<sequence length="299" mass="33011">MATKNTATATLNNGVKIPYVGLGTSKALNDEGYKAVLAALKSGYRHIDTAYLYMNEEQVGRAVKDSGIPRNEIFVTSKLNEAFHKNPEQGIDISLKDLGMDYVDLYLIHWPVCVDKKEDGTTVTDHSWDQAKTWEGMQRILASGKAKAIGVSNFSSQDIEGLLKAPTTTVVPAVNQVELHPYLPQKKLVSYCQSKGIVVTAYSPLGASKNDLLNNPVIKDIAERNKVEPAQVIISWAVWRGIVTVPKSVTPKRIETNLYTFAISDDDGQKINDISNTKVERTCFARPEWGVTIFHDGDN</sequence>
<dbReference type="InterPro" id="IPR020471">
    <property type="entry name" value="AKR"/>
</dbReference>
<dbReference type="GO" id="GO:0016616">
    <property type="term" value="F:oxidoreductase activity, acting on the CH-OH group of donors, NAD or NADP as acceptor"/>
    <property type="evidence" value="ECO:0007669"/>
    <property type="project" value="UniProtKB-ARBA"/>
</dbReference>
<reference evidence="8" key="2">
    <citation type="submission" date="2014-06" db="EMBL/GenBank/DDBJ databases">
        <title>The complete genome of Blastobotrys (Arxula) adeninivorans LS3 - a yeast of biotechnological interest.</title>
        <authorList>
            <person name="Kunze G."/>
            <person name="Gaillardin C."/>
            <person name="Czernicka M."/>
            <person name="Durrens P."/>
            <person name="Martin T."/>
            <person name="Boer E."/>
            <person name="Gabaldon T."/>
            <person name="Cruz J."/>
            <person name="Talla E."/>
            <person name="Marck C."/>
            <person name="Goffeau A."/>
            <person name="Barbe V."/>
            <person name="Baret P."/>
            <person name="Baronian K."/>
            <person name="Beier S."/>
            <person name="Bleykasten C."/>
            <person name="Bode R."/>
            <person name="Casaregola S."/>
            <person name="Despons L."/>
            <person name="Fairhead C."/>
            <person name="Giersberg M."/>
            <person name="Gierski P."/>
            <person name="Hahnel U."/>
            <person name="Hartmann A."/>
            <person name="Jankowska D."/>
            <person name="Jubin C."/>
            <person name="Jung P."/>
            <person name="Lafontaine I."/>
            <person name="Leh-Louis V."/>
            <person name="Lemaire M."/>
            <person name="Marcet-Houben M."/>
            <person name="Mascher M."/>
            <person name="Morel G."/>
            <person name="Richard G.-F."/>
            <person name="Riechen J."/>
            <person name="Sacerdot C."/>
            <person name="Sarkar A."/>
            <person name="Savel G."/>
            <person name="Schacherer J."/>
            <person name="Sherman D."/>
            <person name="Straub M.-L."/>
            <person name="Stein N."/>
            <person name="Thierry A."/>
            <person name="Trautwein-Schult A."/>
            <person name="Westhof E."/>
            <person name="Worch S."/>
            <person name="Dujon B."/>
            <person name="Souciet J.-L."/>
            <person name="Wincker P."/>
            <person name="Scholz U."/>
            <person name="Neuveglise N."/>
        </authorList>
    </citation>
    <scope>NUCLEOTIDE SEQUENCE</scope>
    <source>
        <strain evidence="8">LS3</strain>
    </source>
</reference>
<evidence type="ECO:0000256" key="3">
    <source>
        <dbReference type="ARBA" id="ARBA00023002"/>
    </source>
</evidence>
<dbReference type="Pfam" id="PF00248">
    <property type="entry name" value="Aldo_ket_red"/>
    <property type="match status" value="1"/>
</dbReference>
<dbReference type="Gene3D" id="3.20.20.100">
    <property type="entry name" value="NADP-dependent oxidoreductase domain"/>
    <property type="match status" value="1"/>
</dbReference>
<feature type="binding site" evidence="5">
    <location>
        <position position="109"/>
    </location>
    <ligand>
        <name>substrate</name>
    </ligand>
</feature>
<dbReference type="EMBL" id="HG937692">
    <property type="protein sequence ID" value="CDP36320.1"/>
    <property type="molecule type" value="Genomic_DNA"/>
</dbReference>
<reference evidence="8" key="1">
    <citation type="submission" date="2014-02" db="EMBL/GenBank/DDBJ databases">
        <authorList>
            <person name="Genoscope - CEA"/>
        </authorList>
    </citation>
    <scope>NUCLEOTIDE SEQUENCE</scope>
    <source>
        <strain evidence="8">LS3</strain>
    </source>
</reference>
<dbReference type="AlphaFoldDB" id="A0A060T5D7"/>
<dbReference type="InterPro" id="IPR023210">
    <property type="entry name" value="NADP_OxRdtase_dom"/>
</dbReference>
<dbReference type="SUPFAM" id="SSF51430">
    <property type="entry name" value="NAD(P)-linked oxidoreductase"/>
    <property type="match status" value="1"/>
</dbReference>
<gene>
    <name evidence="8" type="ORF">GNLVRS02_ARAD1B10230g</name>
</gene>
<feature type="domain" description="NADP-dependent oxidoreductase" evidence="7">
    <location>
        <begin position="29"/>
        <end position="274"/>
    </location>
</feature>
<accession>A0A060T5D7</accession>
<keyword evidence="2" id="KW-0521">NADP</keyword>
<proteinExistence type="inferred from homology"/>
<evidence type="ECO:0000313" key="8">
    <source>
        <dbReference type="EMBL" id="CDP36320.1"/>
    </source>
</evidence>
<feature type="site" description="Lowers pKa of active site Tyr" evidence="6">
    <location>
        <position position="78"/>
    </location>
</feature>
<dbReference type="PhylomeDB" id="A0A060T5D7"/>
<dbReference type="PANTHER" id="PTHR43827:SF3">
    <property type="entry name" value="NADP-DEPENDENT OXIDOREDUCTASE DOMAIN-CONTAINING PROTEIN"/>
    <property type="match status" value="1"/>
</dbReference>
<evidence type="ECO:0000256" key="1">
    <source>
        <dbReference type="ARBA" id="ARBA00007905"/>
    </source>
</evidence>
<dbReference type="InterPro" id="IPR036812">
    <property type="entry name" value="NAD(P)_OxRdtase_dom_sf"/>
</dbReference>
<dbReference type="PROSITE" id="PS00798">
    <property type="entry name" value="ALDOKETO_REDUCTASE_1"/>
    <property type="match status" value="1"/>
</dbReference>
<evidence type="ECO:0000256" key="6">
    <source>
        <dbReference type="PIRSR" id="PIRSR000097-3"/>
    </source>
</evidence>
<protein>
    <submittedName>
        <fullName evidence="8">ARAD1B10230p</fullName>
    </submittedName>
</protein>
<dbReference type="InterPro" id="IPR018170">
    <property type="entry name" value="Aldo/ket_reductase_CS"/>
</dbReference>
<evidence type="ECO:0000259" key="7">
    <source>
        <dbReference type="Pfam" id="PF00248"/>
    </source>
</evidence>
<evidence type="ECO:0000256" key="5">
    <source>
        <dbReference type="PIRSR" id="PIRSR000097-2"/>
    </source>
</evidence>
<organism evidence="8">
    <name type="scientific">Blastobotrys adeninivorans</name>
    <name type="common">Yeast</name>
    <name type="synonym">Arxula adeninivorans</name>
    <dbReference type="NCBI Taxonomy" id="409370"/>
    <lineage>
        <taxon>Eukaryota</taxon>
        <taxon>Fungi</taxon>
        <taxon>Dikarya</taxon>
        <taxon>Ascomycota</taxon>
        <taxon>Saccharomycotina</taxon>
        <taxon>Dipodascomycetes</taxon>
        <taxon>Dipodascales</taxon>
        <taxon>Trichomonascaceae</taxon>
        <taxon>Blastobotrys</taxon>
    </lineage>
</organism>
<evidence type="ECO:0000256" key="2">
    <source>
        <dbReference type="ARBA" id="ARBA00022857"/>
    </source>
</evidence>